<keyword evidence="1" id="KW-1133">Transmembrane helix</keyword>
<feature type="transmembrane region" description="Helical" evidence="1">
    <location>
        <begin position="197"/>
        <end position="218"/>
    </location>
</feature>
<reference evidence="2 3" key="1">
    <citation type="journal article" date="2021" name="Nat. Commun.">
        <title>Genetic determinants of endophytism in the Arabidopsis root mycobiome.</title>
        <authorList>
            <person name="Mesny F."/>
            <person name="Miyauchi S."/>
            <person name="Thiergart T."/>
            <person name="Pickel B."/>
            <person name="Atanasova L."/>
            <person name="Karlsson M."/>
            <person name="Huettel B."/>
            <person name="Barry K.W."/>
            <person name="Haridas S."/>
            <person name="Chen C."/>
            <person name="Bauer D."/>
            <person name="Andreopoulos W."/>
            <person name="Pangilinan J."/>
            <person name="LaButti K."/>
            <person name="Riley R."/>
            <person name="Lipzen A."/>
            <person name="Clum A."/>
            <person name="Drula E."/>
            <person name="Henrissat B."/>
            <person name="Kohler A."/>
            <person name="Grigoriev I.V."/>
            <person name="Martin F.M."/>
            <person name="Hacquard S."/>
        </authorList>
    </citation>
    <scope>NUCLEOTIDE SEQUENCE [LARGE SCALE GENOMIC DNA]</scope>
    <source>
        <strain evidence="2 3">MPI-SDFR-AT-0080</strain>
    </source>
</reference>
<comment type="caution">
    <text evidence="2">The sequence shown here is derived from an EMBL/GenBank/DDBJ whole genome shotgun (WGS) entry which is preliminary data.</text>
</comment>
<keyword evidence="1" id="KW-0472">Membrane</keyword>
<evidence type="ECO:0000313" key="2">
    <source>
        <dbReference type="EMBL" id="KAH7055928.1"/>
    </source>
</evidence>
<dbReference type="Proteomes" id="UP000774617">
    <property type="component" value="Unassembled WGS sequence"/>
</dbReference>
<protein>
    <submittedName>
        <fullName evidence="2">Uncharacterized protein</fullName>
    </submittedName>
</protein>
<sequence>MMCAGLTIADGSHKLWHLARTFVMLPPTPTSCFIDTVVVPLPAWILLGYLLISLPRRLNPQRGRRASSILKPTKPIENERAHTVEFGASPRPALHTRVLTGVYASSVAAMVAAVSVELAKLSKAKFGVGLVPFSYMGIAAVIANRLKWKTRVTRVENAAFWVLLGAAWTLKVAVQIMESDKAMVTADRKEEGYPGSSGIIVVSVMVGLSFALAVLEFAGWTGRLEESSV</sequence>
<proteinExistence type="predicted"/>
<evidence type="ECO:0000256" key="1">
    <source>
        <dbReference type="SAM" id="Phobius"/>
    </source>
</evidence>
<feature type="transmembrane region" description="Helical" evidence="1">
    <location>
        <begin position="128"/>
        <end position="146"/>
    </location>
</feature>
<feature type="transmembrane region" description="Helical" evidence="1">
    <location>
        <begin position="98"/>
        <end position="116"/>
    </location>
</feature>
<keyword evidence="1" id="KW-0812">Transmembrane</keyword>
<gene>
    <name evidence="2" type="ORF">B0J12DRAFT_656276</name>
</gene>
<organism evidence="2 3">
    <name type="scientific">Macrophomina phaseolina</name>
    <dbReference type="NCBI Taxonomy" id="35725"/>
    <lineage>
        <taxon>Eukaryota</taxon>
        <taxon>Fungi</taxon>
        <taxon>Dikarya</taxon>
        <taxon>Ascomycota</taxon>
        <taxon>Pezizomycotina</taxon>
        <taxon>Dothideomycetes</taxon>
        <taxon>Dothideomycetes incertae sedis</taxon>
        <taxon>Botryosphaeriales</taxon>
        <taxon>Botryosphaeriaceae</taxon>
        <taxon>Macrophomina</taxon>
    </lineage>
</organism>
<feature type="transmembrane region" description="Helical" evidence="1">
    <location>
        <begin position="158"/>
        <end position="177"/>
    </location>
</feature>
<dbReference type="EMBL" id="JAGTJR010000008">
    <property type="protein sequence ID" value="KAH7055928.1"/>
    <property type="molecule type" value="Genomic_DNA"/>
</dbReference>
<evidence type="ECO:0000313" key="3">
    <source>
        <dbReference type="Proteomes" id="UP000774617"/>
    </source>
</evidence>
<keyword evidence="3" id="KW-1185">Reference proteome</keyword>
<feature type="transmembrane region" description="Helical" evidence="1">
    <location>
        <begin position="33"/>
        <end position="52"/>
    </location>
</feature>
<name>A0ABQ8GKI7_9PEZI</name>
<accession>A0ABQ8GKI7</accession>